<evidence type="ECO:0000313" key="3">
    <source>
        <dbReference type="Proteomes" id="UP000187209"/>
    </source>
</evidence>
<gene>
    <name evidence="2" type="ORF">SteCoe_3754</name>
</gene>
<dbReference type="Gene3D" id="1.10.10.1420">
    <property type="entry name" value="DNA replication factor Cdt1, C-terminal WH domain"/>
    <property type="match status" value="1"/>
</dbReference>
<dbReference type="Proteomes" id="UP000187209">
    <property type="component" value="Unassembled WGS sequence"/>
</dbReference>
<reference evidence="2 3" key="1">
    <citation type="submission" date="2016-11" db="EMBL/GenBank/DDBJ databases">
        <title>The macronuclear genome of Stentor coeruleus: a giant cell with tiny introns.</title>
        <authorList>
            <person name="Slabodnick M."/>
            <person name="Ruby J.G."/>
            <person name="Reiff S.B."/>
            <person name="Swart E.C."/>
            <person name="Gosai S."/>
            <person name="Prabakaran S."/>
            <person name="Witkowska E."/>
            <person name="Larue G.E."/>
            <person name="Fisher S."/>
            <person name="Freeman R.M."/>
            <person name="Gunawardena J."/>
            <person name="Chu W."/>
            <person name="Stover N.A."/>
            <person name="Gregory B.D."/>
            <person name="Nowacki M."/>
            <person name="Derisi J."/>
            <person name="Roy S.W."/>
            <person name="Marshall W.F."/>
            <person name="Sood P."/>
        </authorList>
    </citation>
    <scope>NUCLEOTIDE SEQUENCE [LARGE SCALE GENOMIC DNA]</scope>
    <source>
        <strain evidence="2">WM001</strain>
    </source>
</reference>
<keyword evidence="3" id="KW-1185">Reference proteome</keyword>
<dbReference type="SMART" id="SM01075">
    <property type="entry name" value="CDT1"/>
    <property type="match status" value="1"/>
</dbReference>
<dbReference type="AlphaFoldDB" id="A0A1R2CWF3"/>
<feature type="domain" description="CDT1 Geminin-binding" evidence="1">
    <location>
        <begin position="101"/>
        <end position="249"/>
    </location>
</feature>
<proteinExistence type="predicted"/>
<comment type="caution">
    <text evidence="2">The sequence shown here is derived from an EMBL/GenBank/DDBJ whole genome shotgun (WGS) entry which is preliminary data.</text>
</comment>
<dbReference type="OrthoDB" id="341730at2759"/>
<dbReference type="InterPro" id="IPR036390">
    <property type="entry name" value="WH_DNA-bd_sf"/>
</dbReference>
<dbReference type="SUPFAM" id="SSF46785">
    <property type="entry name" value="Winged helix' DNA-binding domain"/>
    <property type="match status" value="1"/>
</dbReference>
<dbReference type="Pfam" id="PF08839">
    <property type="entry name" value="CDT1"/>
    <property type="match status" value="1"/>
</dbReference>
<name>A0A1R2CWF3_9CILI</name>
<evidence type="ECO:0000313" key="2">
    <source>
        <dbReference type="EMBL" id="OMJ93291.1"/>
    </source>
</evidence>
<accession>A0A1R2CWF3</accession>
<dbReference type="InterPro" id="IPR038090">
    <property type="entry name" value="Cdt1_C_WH_dom_sf"/>
</dbReference>
<dbReference type="InterPro" id="IPR014939">
    <property type="entry name" value="CDT1_Gemini-bd-like"/>
</dbReference>
<organism evidence="2 3">
    <name type="scientific">Stentor coeruleus</name>
    <dbReference type="NCBI Taxonomy" id="5963"/>
    <lineage>
        <taxon>Eukaryota</taxon>
        <taxon>Sar</taxon>
        <taxon>Alveolata</taxon>
        <taxon>Ciliophora</taxon>
        <taxon>Postciliodesmatophora</taxon>
        <taxon>Heterotrichea</taxon>
        <taxon>Heterotrichida</taxon>
        <taxon>Stentoridae</taxon>
        <taxon>Stentor</taxon>
    </lineage>
</organism>
<sequence>MHQSSILGHFPIVKSIVKRFRAEENDSMKKSAKKDPSDASNILKSLLTPIAQIPLLSQSTQAVIDTLNISSSNTNIDNILAGIPAKEKYADLLDPMRGFPLPYKYKKLVTALEMTDKALNYFALIKQNTPVAEVLAWVLDKCKTTVNIENLQQIQSVCNAYELYWDDKVDKKLVICLKACGNFEYNDGQLAPETLIMRKQELNKRLFTQTQIFYEDFMLKNSLEAEKYSWHPDFPLNEVPEIILNPLPEPKSETKSIISNQIIPRNAAVTSVFTEMKQNYHKNLESAGKPKIIPEVFIENKKDNEKDTKTKDRIIGLCDYLKSLFMSMRTPSIFYSNLAKKMMESTLGEFLKSDLAVLCAIFPEWISVISTNSGSVVRINRQSCLTLKTISEEVHKAMT</sequence>
<dbReference type="EMBL" id="MPUH01000045">
    <property type="protein sequence ID" value="OMJ93291.1"/>
    <property type="molecule type" value="Genomic_DNA"/>
</dbReference>
<protein>
    <recommendedName>
        <fullName evidence="1">CDT1 Geminin-binding domain-containing protein</fullName>
    </recommendedName>
</protein>
<evidence type="ECO:0000259" key="1">
    <source>
        <dbReference type="SMART" id="SM01075"/>
    </source>
</evidence>